<keyword evidence="9" id="KW-1185">Reference proteome</keyword>
<evidence type="ECO:0000313" key="8">
    <source>
        <dbReference type="EMBL" id="KAL1116037.1"/>
    </source>
</evidence>
<dbReference type="InterPro" id="IPR051487">
    <property type="entry name" value="Ser/Thr_Proteases_Immune/Dev"/>
</dbReference>
<organism evidence="8 9">
    <name type="scientific">Ranatra chinensis</name>
    <dbReference type="NCBI Taxonomy" id="642074"/>
    <lineage>
        <taxon>Eukaryota</taxon>
        <taxon>Metazoa</taxon>
        <taxon>Ecdysozoa</taxon>
        <taxon>Arthropoda</taxon>
        <taxon>Hexapoda</taxon>
        <taxon>Insecta</taxon>
        <taxon>Pterygota</taxon>
        <taxon>Neoptera</taxon>
        <taxon>Paraneoptera</taxon>
        <taxon>Hemiptera</taxon>
        <taxon>Heteroptera</taxon>
        <taxon>Panheteroptera</taxon>
        <taxon>Nepomorpha</taxon>
        <taxon>Nepidae</taxon>
        <taxon>Ranatrinae</taxon>
        <taxon>Ranatra</taxon>
    </lineage>
</organism>
<dbReference type="PRINTS" id="PR00722">
    <property type="entry name" value="CHYMOTRYPSIN"/>
</dbReference>
<feature type="domain" description="Peptidase S1" evidence="7">
    <location>
        <begin position="1"/>
        <end position="234"/>
    </location>
</feature>
<comment type="subcellular location">
    <subcellularLocation>
        <location evidence="1">Secreted</location>
    </subcellularLocation>
</comment>
<dbReference type="Proteomes" id="UP001558652">
    <property type="component" value="Unassembled WGS sequence"/>
</dbReference>
<dbReference type="CDD" id="cd00190">
    <property type="entry name" value="Tryp_SPc"/>
    <property type="match status" value="1"/>
</dbReference>
<reference evidence="8 9" key="1">
    <citation type="submission" date="2024-07" db="EMBL/GenBank/DDBJ databases">
        <title>Chromosome-level genome assembly of the water stick insect Ranatra chinensis (Heteroptera: Nepidae).</title>
        <authorList>
            <person name="Liu X."/>
        </authorList>
    </citation>
    <scope>NUCLEOTIDE SEQUENCE [LARGE SCALE GENOMIC DNA]</scope>
    <source>
        <strain evidence="8">Cailab_2021Rc</strain>
        <tissue evidence="8">Muscle</tissue>
    </source>
</reference>
<dbReference type="SMART" id="SM00020">
    <property type="entry name" value="Tryp_SPc"/>
    <property type="match status" value="1"/>
</dbReference>
<dbReference type="PROSITE" id="PS50240">
    <property type="entry name" value="TRYPSIN_DOM"/>
    <property type="match status" value="1"/>
</dbReference>
<dbReference type="PROSITE" id="PS00134">
    <property type="entry name" value="TRYPSIN_HIS"/>
    <property type="match status" value="1"/>
</dbReference>
<gene>
    <name evidence="8" type="ORF">AAG570_005532</name>
</gene>
<dbReference type="AlphaFoldDB" id="A0ABD0XYQ2"/>
<dbReference type="PANTHER" id="PTHR24256">
    <property type="entry name" value="TRYPTASE-RELATED"/>
    <property type="match status" value="1"/>
</dbReference>
<evidence type="ECO:0000313" key="9">
    <source>
        <dbReference type="Proteomes" id="UP001558652"/>
    </source>
</evidence>
<keyword evidence="2" id="KW-0964">Secreted</keyword>
<dbReference type="InterPro" id="IPR001314">
    <property type="entry name" value="Peptidase_S1A"/>
</dbReference>
<evidence type="ECO:0000256" key="1">
    <source>
        <dbReference type="ARBA" id="ARBA00004613"/>
    </source>
</evidence>
<keyword evidence="3" id="KW-1015">Disulfide bond</keyword>
<evidence type="ECO:0000256" key="3">
    <source>
        <dbReference type="ARBA" id="ARBA00023157"/>
    </source>
</evidence>
<dbReference type="InterPro" id="IPR001254">
    <property type="entry name" value="Trypsin_dom"/>
</dbReference>
<sequence>MSVLFKRVNGVNRFVCGASLIHPRMVITAAHCITSEGLGELRVRSGEWDLANTKEPLEHQERGVARLVIHQEYNNESLISDIALIVLDAPMDINPTVDTVCLAEPHAAFAKINTSACVVTGWGKNQFEGGKHQKILREVTLPIVERGECQRRLRETRLGKHFVLHESFICAGGSPEEDSCEGDGGGPLVCPILTDPNRYIQVGIVSWGIGCANTNPGVYVSVPNYFSWIATTMIDALKV</sequence>
<dbReference type="InterPro" id="IPR009003">
    <property type="entry name" value="Peptidase_S1_PA"/>
</dbReference>
<evidence type="ECO:0000256" key="2">
    <source>
        <dbReference type="ARBA" id="ARBA00022525"/>
    </source>
</evidence>
<accession>A0ABD0XYQ2</accession>
<dbReference type="SUPFAM" id="SSF50494">
    <property type="entry name" value="Trypsin-like serine proteases"/>
    <property type="match status" value="1"/>
</dbReference>
<protein>
    <recommendedName>
        <fullName evidence="5">Phenoloxidase-activating factor 2</fullName>
    </recommendedName>
    <alternativeName>
        <fullName evidence="6">Prophenoloxidase-activating factor II</fullName>
    </alternativeName>
</protein>
<dbReference type="EMBL" id="JBFDAA010000018">
    <property type="protein sequence ID" value="KAL1116037.1"/>
    <property type="molecule type" value="Genomic_DNA"/>
</dbReference>
<evidence type="ECO:0000256" key="6">
    <source>
        <dbReference type="ARBA" id="ARBA00076468"/>
    </source>
</evidence>
<name>A0ABD0XYQ2_9HEMI</name>
<comment type="similarity">
    <text evidence="4">Belongs to the peptidase S1 family. CLIP subfamily.</text>
</comment>
<dbReference type="Pfam" id="PF00089">
    <property type="entry name" value="Trypsin"/>
    <property type="match status" value="1"/>
</dbReference>
<dbReference type="FunFam" id="2.40.10.10:FF:000038">
    <property type="entry name" value="Serine protease"/>
    <property type="match status" value="1"/>
</dbReference>
<evidence type="ECO:0000259" key="7">
    <source>
        <dbReference type="PROSITE" id="PS50240"/>
    </source>
</evidence>
<dbReference type="GO" id="GO:0005576">
    <property type="term" value="C:extracellular region"/>
    <property type="evidence" value="ECO:0007669"/>
    <property type="project" value="UniProtKB-SubCell"/>
</dbReference>
<evidence type="ECO:0000256" key="4">
    <source>
        <dbReference type="ARBA" id="ARBA00024195"/>
    </source>
</evidence>
<dbReference type="InterPro" id="IPR018114">
    <property type="entry name" value="TRYPSIN_HIS"/>
</dbReference>
<dbReference type="Gene3D" id="2.40.10.10">
    <property type="entry name" value="Trypsin-like serine proteases"/>
    <property type="match status" value="2"/>
</dbReference>
<dbReference type="InterPro" id="IPR043504">
    <property type="entry name" value="Peptidase_S1_PA_chymotrypsin"/>
</dbReference>
<proteinExistence type="inferred from homology"/>
<comment type="caution">
    <text evidence="8">The sequence shown here is derived from an EMBL/GenBank/DDBJ whole genome shotgun (WGS) entry which is preliminary data.</text>
</comment>
<evidence type="ECO:0000256" key="5">
    <source>
        <dbReference type="ARBA" id="ARBA00068096"/>
    </source>
</evidence>